<evidence type="ECO:0000313" key="8">
    <source>
        <dbReference type="Proteomes" id="UP000199032"/>
    </source>
</evidence>
<keyword evidence="3" id="KW-0238">DNA-binding</keyword>
<name>A0A0S4L4K1_9BACT</name>
<dbReference type="GO" id="GO:2000142">
    <property type="term" value="P:regulation of DNA-templated transcription initiation"/>
    <property type="evidence" value="ECO:0007669"/>
    <property type="project" value="TreeGrafter"/>
</dbReference>
<reference evidence="7 8" key="1">
    <citation type="submission" date="2015-10" db="EMBL/GenBank/DDBJ databases">
        <authorList>
            <person name="Gilbert D.G."/>
        </authorList>
    </citation>
    <scope>NUCLEOTIDE SEQUENCE [LARGE SCALE GENOMIC DNA]</scope>
    <source>
        <strain evidence="7">COMA1</strain>
    </source>
</reference>
<evidence type="ECO:0000313" key="7">
    <source>
        <dbReference type="EMBL" id="CUS32421.1"/>
    </source>
</evidence>
<protein>
    <submittedName>
        <fullName evidence="7">LysR family transcriptional regulator</fullName>
    </submittedName>
</protein>
<evidence type="ECO:0000256" key="1">
    <source>
        <dbReference type="ARBA" id="ARBA00009437"/>
    </source>
</evidence>
<dbReference type="EMBL" id="CZQA01000001">
    <property type="protein sequence ID" value="CUS32421.1"/>
    <property type="molecule type" value="Genomic_DNA"/>
</dbReference>
<proteinExistence type="inferred from homology"/>
<dbReference type="GO" id="GO:0003677">
    <property type="term" value="F:DNA binding"/>
    <property type="evidence" value="ECO:0007669"/>
    <property type="project" value="UniProtKB-KW"/>
</dbReference>
<dbReference type="InterPro" id="IPR005119">
    <property type="entry name" value="LysR_subst-bd"/>
</dbReference>
<gene>
    <name evidence="7" type="ORF">COMA1_10622</name>
</gene>
<keyword evidence="8" id="KW-1185">Reference proteome</keyword>
<feature type="domain" description="HTH lysR-type" evidence="6">
    <location>
        <begin position="4"/>
        <end position="61"/>
    </location>
</feature>
<evidence type="ECO:0000256" key="2">
    <source>
        <dbReference type="ARBA" id="ARBA00023015"/>
    </source>
</evidence>
<evidence type="ECO:0000256" key="5">
    <source>
        <dbReference type="ARBA" id="ARBA00023163"/>
    </source>
</evidence>
<dbReference type="InterPro" id="IPR036390">
    <property type="entry name" value="WH_DNA-bd_sf"/>
</dbReference>
<dbReference type="PRINTS" id="PR00039">
    <property type="entry name" value="HTHLYSR"/>
</dbReference>
<keyword evidence="5" id="KW-0804">Transcription</keyword>
<dbReference type="SUPFAM" id="SSF46785">
    <property type="entry name" value="Winged helix' DNA-binding domain"/>
    <property type="match status" value="1"/>
</dbReference>
<evidence type="ECO:0000256" key="4">
    <source>
        <dbReference type="ARBA" id="ARBA00023159"/>
    </source>
</evidence>
<sequence length="299" mass="33407">MDWLNYHHLLYFWSVAKHGTVTKACEELRLAQPTISGQIHLLEATLGEKLFIRTGRRLVLTEMGQLVFKYAEDIFATGQELMNTVRGQENGQPTRLVVGIANAVPKPLATQLLKSALRLYKPTRLICQEDNLHQLLTDLAAHRSDLVIADTPAPPGVKAHAYNHPLGESGVTLFATARLAAQYRRDFPYSLRNAPLLLPTSSAVLRRLMDQWMVNHGVHPTVVGEFDDSATLKAFGQDGHGIFPGATVIEKEICRQYQVQVVGQLDGLIQHFYAITVERKLKHPAVLALVRTARRELLN</sequence>
<evidence type="ECO:0000256" key="3">
    <source>
        <dbReference type="ARBA" id="ARBA00023125"/>
    </source>
</evidence>
<comment type="similarity">
    <text evidence="1">Belongs to the LysR transcriptional regulatory family.</text>
</comment>
<dbReference type="GO" id="GO:0003700">
    <property type="term" value="F:DNA-binding transcription factor activity"/>
    <property type="evidence" value="ECO:0007669"/>
    <property type="project" value="InterPro"/>
</dbReference>
<dbReference type="PANTHER" id="PTHR30293">
    <property type="entry name" value="TRANSCRIPTIONAL REGULATORY PROTEIN NAC-RELATED"/>
    <property type="match status" value="1"/>
</dbReference>
<dbReference type="Gene3D" id="1.10.10.10">
    <property type="entry name" value="Winged helix-like DNA-binding domain superfamily/Winged helix DNA-binding domain"/>
    <property type="match status" value="1"/>
</dbReference>
<dbReference type="InterPro" id="IPR036388">
    <property type="entry name" value="WH-like_DNA-bd_sf"/>
</dbReference>
<dbReference type="Proteomes" id="UP000199032">
    <property type="component" value="Unassembled WGS sequence"/>
</dbReference>
<dbReference type="RefSeq" id="WP_090743538.1">
    <property type="nucleotide sequence ID" value="NZ_CZQA01000001.1"/>
</dbReference>
<dbReference type="PANTHER" id="PTHR30293:SF2">
    <property type="entry name" value="TRANSCRIPTIONAL ACTIVATOR PROTEIN NHAR"/>
    <property type="match status" value="1"/>
</dbReference>
<dbReference type="InterPro" id="IPR000847">
    <property type="entry name" value="LysR_HTH_N"/>
</dbReference>
<keyword evidence="4" id="KW-0010">Activator</keyword>
<organism evidence="7 8">
    <name type="scientific">Candidatus Nitrospira nitrosa</name>
    <dbReference type="NCBI Taxonomy" id="1742972"/>
    <lineage>
        <taxon>Bacteria</taxon>
        <taxon>Pseudomonadati</taxon>
        <taxon>Nitrospirota</taxon>
        <taxon>Nitrospiria</taxon>
        <taxon>Nitrospirales</taxon>
        <taxon>Nitrospiraceae</taxon>
        <taxon>Nitrospira</taxon>
    </lineage>
</organism>
<dbReference type="OrthoDB" id="464481at2"/>
<accession>A0A0S4L4K1</accession>
<dbReference type="STRING" id="1742972.COMA1_10622"/>
<dbReference type="SUPFAM" id="SSF53850">
    <property type="entry name" value="Periplasmic binding protein-like II"/>
    <property type="match status" value="1"/>
</dbReference>
<dbReference type="PROSITE" id="PS50931">
    <property type="entry name" value="HTH_LYSR"/>
    <property type="match status" value="1"/>
</dbReference>
<dbReference type="NCBIfam" id="NF008284">
    <property type="entry name" value="PRK11062.1"/>
    <property type="match status" value="1"/>
</dbReference>
<dbReference type="Pfam" id="PF00126">
    <property type="entry name" value="HTH_1"/>
    <property type="match status" value="1"/>
</dbReference>
<dbReference type="Pfam" id="PF03466">
    <property type="entry name" value="LysR_substrate"/>
    <property type="match status" value="1"/>
</dbReference>
<keyword evidence="2" id="KW-0805">Transcription regulation</keyword>
<dbReference type="FunFam" id="1.10.10.10:FF:000001">
    <property type="entry name" value="LysR family transcriptional regulator"/>
    <property type="match status" value="1"/>
</dbReference>
<evidence type="ECO:0000259" key="6">
    <source>
        <dbReference type="PROSITE" id="PS50931"/>
    </source>
</evidence>
<dbReference type="AlphaFoldDB" id="A0A0S4L4K1"/>
<dbReference type="Gene3D" id="3.40.190.290">
    <property type="match status" value="1"/>
</dbReference>